<comment type="similarity">
    <text evidence="3">Belongs to the expansin family.</text>
</comment>
<dbReference type="PRINTS" id="PR00829">
    <property type="entry name" value="LOLP1ALLERGN"/>
</dbReference>
<dbReference type="SMART" id="SM00837">
    <property type="entry name" value="DPBB_1"/>
    <property type="match status" value="1"/>
</dbReference>
<evidence type="ECO:0000313" key="7">
    <source>
        <dbReference type="EMBL" id="KAK1393311.1"/>
    </source>
</evidence>
<dbReference type="PROSITE" id="PS50842">
    <property type="entry name" value="EXPANSIN_EG45"/>
    <property type="match status" value="1"/>
</dbReference>
<dbReference type="InterPro" id="IPR007118">
    <property type="entry name" value="Expan_Lol_pI"/>
</dbReference>
<dbReference type="InterPro" id="IPR007112">
    <property type="entry name" value="Expansin/allergen_DPBB_dom"/>
</dbReference>
<feature type="domain" description="Expansin-like EG45" evidence="4">
    <location>
        <begin position="54"/>
        <end position="162"/>
    </location>
</feature>
<organism evidence="7 8">
    <name type="scientific">Heracleum sosnowskyi</name>
    <dbReference type="NCBI Taxonomy" id="360622"/>
    <lineage>
        <taxon>Eukaryota</taxon>
        <taxon>Viridiplantae</taxon>
        <taxon>Streptophyta</taxon>
        <taxon>Embryophyta</taxon>
        <taxon>Tracheophyta</taxon>
        <taxon>Spermatophyta</taxon>
        <taxon>Magnoliopsida</taxon>
        <taxon>eudicotyledons</taxon>
        <taxon>Gunneridae</taxon>
        <taxon>Pentapetalae</taxon>
        <taxon>asterids</taxon>
        <taxon>campanulids</taxon>
        <taxon>Apiales</taxon>
        <taxon>Apiaceae</taxon>
        <taxon>Apioideae</taxon>
        <taxon>apioid superclade</taxon>
        <taxon>Tordylieae</taxon>
        <taxon>Tordyliinae</taxon>
        <taxon>Heracleum</taxon>
    </lineage>
</organism>
<accession>A0AAD8IYV9</accession>
<evidence type="ECO:0000259" key="4">
    <source>
        <dbReference type="PROSITE" id="PS50842"/>
    </source>
</evidence>
<protein>
    <submittedName>
        <fullName evidence="7">Expansin/Lol pI</fullName>
    </submittedName>
</protein>
<dbReference type="GO" id="GO:0005576">
    <property type="term" value="C:extracellular region"/>
    <property type="evidence" value="ECO:0007669"/>
    <property type="project" value="UniProtKB-SubCell"/>
</dbReference>
<dbReference type="Pfam" id="PF03330">
    <property type="entry name" value="DPBB_1"/>
    <property type="match status" value="1"/>
</dbReference>
<dbReference type="CDD" id="cd22275">
    <property type="entry name" value="DPBB_EXPB_N"/>
    <property type="match status" value="1"/>
</dbReference>
<gene>
    <name evidence="6" type="ORF">POM88_012363</name>
    <name evidence="7" type="ORF">POM88_012367</name>
</gene>
<evidence type="ECO:0000256" key="3">
    <source>
        <dbReference type="RuleBase" id="RU003460"/>
    </source>
</evidence>
<dbReference type="SUPFAM" id="SSF49590">
    <property type="entry name" value="PHL pollen allergen"/>
    <property type="match status" value="1"/>
</dbReference>
<feature type="domain" description="Expansin-like CBD" evidence="5">
    <location>
        <begin position="175"/>
        <end position="256"/>
    </location>
</feature>
<dbReference type="Gene3D" id="2.60.40.760">
    <property type="entry name" value="Expansin, cellulose-binding-like domain"/>
    <property type="match status" value="1"/>
</dbReference>
<dbReference type="InterPro" id="IPR009009">
    <property type="entry name" value="RlpA-like_DPBB"/>
</dbReference>
<keyword evidence="2" id="KW-0964">Secreted</keyword>
<dbReference type="Proteomes" id="UP001237642">
    <property type="component" value="Unassembled WGS sequence"/>
</dbReference>
<dbReference type="EMBL" id="JAUIZM010000003">
    <property type="protein sequence ID" value="KAK1393311.1"/>
    <property type="molecule type" value="Genomic_DNA"/>
</dbReference>
<proteinExistence type="inferred from homology"/>
<dbReference type="SUPFAM" id="SSF50685">
    <property type="entry name" value="Barwin-like endoglucanases"/>
    <property type="match status" value="1"/>
</dbReference>
<dbReference type="PRINTS" id="PR01225">
    <property type="entry name" value="EXPANSNFAMLY"/>
</dbReference>
<dbReference type="InterPro" id="IPR005795">
    <property type="entry name" value="LolPI"/>
</dbReference>
<evidence type="ECO:0000313" key="8">
    <source>
        <dbReference type="Proteomes" id="UP001237642"/>
    </source>
</evidence>
<dbReference type="InterPro" id="IPR036908">
    <property type="entry name" value="RlpA-like_sf"/>
</dbReference>
<dbReference type="AlphaFoldDB" id="A0AAD8IYV9"/>
<keyword evidence="8" id="KW-1185">Reference proteome</keyword>
<dbReference type="Pfam" id="PF01357">
    <property type="entry name" value="Expansin_C"/>
    <property type="match status" value="1"/>
</dbReference>
<evidence type="ECO:0000313" key="6">
    <source>
        <dbReference type="EMBL" id="KAK1393307.1"/>
    </source>
</evidence>
<name>A0AAD8IYV9_9APIA</name>
<dbReference type="Gene3D" id="2.40.40.10">
    <property type="entry name" value="RlpA-like domain"/>
    <property type="match status" value="1"/>
</dbReference>
<dbReference type="GO" id="GO:0006949">
    <property type="term" value="P:syncytium formation"/>
    <property type="evidence" value="ECO:0007669"/>
    <property type="project" value="TreeGrafter"/>
</dbReference>
<dbReference type="GO" id="GO:0009506">
    <property type="term" value="C:plasmodesma"/>
    <property type="evidence" value="ECO:0007669"/>
    <property type="project" value="TreeGrafter"/>
</dbReference>
<comment type="subcellular location">
    <subcellularLocation>
        <location evidence="1">Secreted</location>
    </subcellularLocation>
</comment>
<comment type="caution">
    <text evidence="7">The sequence shown here is derived from an EMBL/GenBank/DDBJ whole genome shotgun (WGS) entry which is preliminary data.</text>
</comment>
<sequence length="262" mass="28508">MDGFYRLSLPQLLCFQLLLLALYSFTISATSIDRLWRPAVASWYGSPEGDGSTGGACGYGPMVETEPLMKGRVGAASPILFKGGAGCGACYKVKCLDKSICSRKGVRVIITDECPGCPALTQFDLSGAAFGTLAVPGERDQLRNRGIIPIIFRRASCFYPGKNVAFRVNEGSSPYWISLLVEFEGGDGDIGSMHIKEAGSNQWLEMTHSWGANWIMNGGPLKGPFSVKLTTLSSAKTHLAVDVIPKDWRTMDTYISRHNYFV</sequence>
<reference evidence="7" key="1">
    <citation type="submission" date="2023-02" db="EMBL/GenBank/DDBJ databases">
        <title>Genome of toxic invasive species Heracleum sosnowskyi carries increased number of genes despite the absence of recent whole-genome duplications.</title>
        <authorList>
            <person name="Schelkunov M."/>
            <person name="Shtratnikova V."/>
            <person name="Makarenko M."/>
            <person name="Klepikova A."/>
            <person name="Omelchenko D."/>
            <person name="Novikova G."/>
            <person name="Obukhova E."/>
            <person name="Bogdanov V."/>
            <person name="Penin A."/>
            <person name="Logacheva M."/>
        </authorList>
    </citation>
    <scope>NUCLEOTIDE SEQUENCE</scope>
    <source>
        <strain evidence="7">Hsosn_3</strain>
        <tissue evidence="7">Leaf</tissue>
    </source>
</reference>
<evidence type="ECO:0000259" key="5">
    <source>
        <dbReference type="PROSITE" id="PS50843"/>
    </source>
</evidence>
<dbReference type="PANTHER" id="PTHR31692">
    <property type="entry name" value="EXPANSIN-B3"/>
    <property type="match status" value="1"/>
</dbReference>
<dbReference type="InterPro" id="IPR007117">
    <property type="entry name" value="Expansin_CBD"/>
</dbReference>
<dbReference type="InterPro" id="IPR036749">
    <property type="entry name" value="Expansin_CBD_sf"/>
</dbReference>
<evidence type="ECO:0000256" key="2">
    <source>
        <dbReference type="ARBA" id="ARBA00022525"/>
    </source>
</evidence>
<evidence type="ECO:0000256" key="1">
    <source>
        <dbReference type="ARBA" id="ARBA00004613"/>
    </source>
</evidence>
<dbReference type="PANTHER" id="PTHR31692:SF5">
    <property type="entry name" value="EXPANSIN-B3"/>
    <property type="match status" value="1"/>
</dbReference>
<reference evidence="7" key="2">
    <citation type="submission" date="2023-05" db="EMBL/GenBank/DDBJ databases">
        <authorList>
            <person name="Schelkunov M.I."/>
        </authorList>
    </citation>
    <scope>NUCLEOTIDE SEQUENCE</scope>
    <source>
        <strain evidence="7">Hsosn_3</strain>
        <tissue evidence="7">Leaf</tissue>
    </source>
</reference>
<dbReference type="PROSITE" id="PS50843">
    <property type="entry name" value="EXPANSIN_CBD"/>
    <property type="match status" value="1"/>
</dbReference>
<dbReference type="EMBL" id="JAUIZM010000003">
    <property type="protein sequence ID" value="KAK1393307.1"/>
    <property type="molecule type" value="Genomic_DNA"/>
</dbReference>